<dbReference type="STRING" id="105231.A0A1Y1I5Z3"/>
<dbReference type="OrthoDB" id="550575at2759"/>
<reference evidence="2 3" key="1">
    <citation type="journal article" date="2014" name="Nat. Commun.">
        <title>Klebsormidium flaccidum genome reveals primary factors for plant terrestrial adaptation.</title>
        <authorList>
            <person name="Hori K."/>
            <person name="Maruyama F."/>
            <person name="Fujisawa T."/>
            <person name="Togashi T."/>
            <person name="Yamamoto N."/>
            <person name="Seo M."/>
            <person name="Sato S."/>
            <person name="Yamada T."/>
            <person name="Mori H."/>
            <person name="Tajima N."/>
            <person name="Moriyama T."/>
            <person name="Ikeuchi M."/>
            <person name="Watanabe M."/>
            <person name="Wada H."/>
            <person name="Kobayashi K."/>
            <person name="Saito M."/>
            <person name="Masuda T."/>
            <person name="Sasaki-Sekimoto Y."/>
            <person name="Mashiguchi K."/>
            <person name="Awai K."/>
            <person name="Shimojima M."/>
            <person name="Masuda S."/>
            <person name="Iwai M."/>
            <person name="Nobusawa T."/>
            <person name="Narise T."/>
            <person name="Kondo S."/>
            <person name="Saito H."/>
            <person name="Sato R."/>
            <person name="Murakawa M."/>
            <person name="Ihara Y."/>
            <person name="Oshima-Yamada Y."/>
            <person name="Ohtaka K."/>
            <person name="Satoh M."/>
            <person name="Sonobe K."/>
            <person name="Ishii M."/>
            <person name="Ohtani R."/>
            <person name="Kanamori-Sato M."/>
            <person name="Honoki R."/>
            <person name="Miyazaki D."/>
            <person name="Mochizuki H."/>
            <person name="Umetsu J."/>
            <person name="Higashi K."/>
            <person name="Shibata D."/>
            <person name="Kamiya Y."/>
            <person name="Sato N."/>
            <person name="Nakamura Y."/>
            <person name="Tabata S."/>
            <person name="Ida S."/>
            <person name="Kurokawa K."/>
            <person name="Ohta H."/>
        </authorList>
    </citation>
    <scope>NUCLEOTIDE SEQUENCE [LARGE SCALE GENOMIC DNA]</scope>
    <source>
        <strain evidence="2 3">NIES-2285</strain>
    </source>
</reference>
<dbReference type="InterPro" id="IPR032675">
    <property type="entry name" value="LRR_dom_sf"/>
</dbReference>
<proteinExistence type="predicted"/>
<dbReference type="Gene3D" id="3.80.10.10">
    <property type="entry name" value="Ribonuclease Inhibitor"/>
    <property type="match status" value="2"/>
</dbReference>
<organism evidence="2 3">
    <name type="scientific">Klebsormidium nitens</name>
    <name type="common">Green alga</name>
    <name type="synonym">Ulothrix nitens</name>
    <dbReference type="NCBI Taxonomy" id="105231"/>
    <lineage>
        <taxon>Eukaryota</taxon>
        <taxon>Viridiplantae</taxon>
        <taxon>Streptophyta</taxon>
        <taxon>Klebsormidiophyceae</taxon>
        <taxon>Klebsormidiales</taxon>
        <taxon>Klebsormidiaceae</taxon>
        <taxon>Klebsormidium</taxon>
    </lineage>
</organism>
<dbReference type="PANTHER" id="PTHR13318">
    <property type="entry name" value="PARTNER OF PAIRED, ISOFORM B-RELATED"/>
    <property type="match status" value="1"/>
</dbReference>
<feature type="region of interest" description="Disordered" evidence="1">
    <location>
        <begin position="124"/>
        <end position="155"/>
    </location>
</feature>
<keyword evidence="3" id="KW-1185">Reference proteome</keyword>
<gene>
    <name evidence="2" type="ORF">KFL_002850190</name>
</gene>
<dbReference type="SUPFAM" id="SSF52047">
    <property type="entry name" value="RNI-like"/>
    <property type="match status" value="1"/>
</dbReference>
<evidence type="ECO:0000313" key="2">
    <source>
        <dbReference type="EMBL" id="GAQ86375.1"/>
    </source>
</evidence>
<sequence>MEFFSRLTPFEERVWEVIEGALALGGKFSLQVSRATGAAAAGACEALFSPLCESAPLSQSSPLSSSQDVEALANSALSQEQHTCEATSETQGPEQTQDTSSGLVPEFSSLAFGLACCASQSAAPSSSQDGDLTSARSPPLLTHTFSSGEASQMRGLEQTHDGLDESVPALEKDELLCSQLLASAELPTQLCERGLCGATEGALPGGRDRVSEGEEGAGSGRSQSLLLAEPSLGACHFERLDRGCVYEILRKFTNTHLKDCSLVCREWLEISNEVRYTMRLERAPQTAALPALVSRFLQLNWLRIWDEAAAACTNDVFVHDVACLSQLRLLHVRGCGDLSDAGLAAVLRGCPELHTLILEQCGGFSGRAFEGVHCGKLEVLDLEGCGALNNMGLCDVAEACPGLVHLTLKRESDKIPLAVGLKYIAEGCTGLRELVLHACGLTDKTLLAFAVAEEESLEILQFSGCSLLTDATIESVAI</sequence>
<evidence type="ECO:0000256" key="1">
    <source>
        <dbReference type="SAM" id="MobiDB-lite"/>
    </source>
</evidence>
<feature type="region of interest" description="Disordered" evidence="1">
    <location>
        <begin position="202"/>
        <end position="222"/>
    </location>
</feature>
<feature type="compositionally biased region" description="Polar residues" evidence="1">
    <location>
        <begin position="75"/>
        <end position="102"/>
    </location>
</feature>
<name>A0A1Y1I5Z3_KLENI</name>
<dbReference type="SMART" id="SM00367">
    <property type="entry name" value="LRR_CC"/>
    <property type="match status" value="4"/>
</dbReference>
<dbReference type="AlphaFoldDB" id="A0A1Y1I5Z3"/>
<accession>A0A1Y1I5Z3</accession>
<dbReference type="InterPro" id="IPR006553">
    <property type="entry name" value="Leu-rich_rpt_Cys-con_subtyp"/>
</dbReference>
<feature type="region of interest" description="Disordered" evidence="1">
    <location>
        <begin position="59"/>
        <end position="102"/>
    </location>
</feature>
<dbReference type="Proteomes" id="UP000054558">
    <property type="component" value="Unassembled WGS sequence"/>
</dbReference>
<dbReference type="EMBL" id="DF237234">
    <property type="protein sequence ID" value="GAQ86375.1"/>
    <property type="molecule type" value="Genomic_DNA"/>
</dbReference>
<protein>
    <submittedName>
        <fullName evidence="2">Leucine rich repeat</fullName>
    </submittedName>
</protein>
<evidence type="ECO:0000313" key="3">
    <source>
        <dbReference type="Proteomes" id="UP000054558"/>
    </source>
</evidence>